<evidence type="ECO:0000313" key="2">
    <source>
        <dbReference type="Proteomes" id="UP001163255"/>
    </source>
</evidence>
<proteinExistence type="predicted"/>
<dbReference type="InterPro" id="IPR038765">
    <property type="entry name" value="Papain-like_cys_pep_sf"/>
</dbReference>
<name>A0ABY6GTK0_9GAMM</name>
<organism evidence="1 2">
    <name type="scientific">Endozoicomonas euniceicola</name>
    <dbReference type="NCBI Taxonomy" id="1234143"/>
    <lineage>
        <taxon>Bacteria</taxon>
        <taxon>Pseudomonadati</taxon>
        <taxon>Pseudomonadota</taxon>
        <taxon>Gammaproteobacteria</taxon>
        <taxon>Oceanospirillales</taxon>
        <taxon>Endozoicomonadaceae</taxon>
        <taxon>Endozoicomonas</taxon>
    </lineage>
</organism>
<dbReference type="RefSeq" id="WP_262598405.1">
    <property type="nucleotide sequence ID" value="NZ_CP103300.1"/>
</dbReference>
<dbReference type="EMBL" id="CP103300">
    <property type="protein sequence ID" value="UYM16102.1"/>
    <property type="molecule type" value="Genomic_DNA"/>
</dbReference>
<accession>A0ABY6GTK0</accession>
<dbReference type="SUPFAM" id="SSF54001">
    <property type="entry name" value="Cysteine proteinases"/>
    <property type="match status" value="1"/>
</dbReference>
<protein>
    <recommendedName>
        <fullName evidence="3">Peptidase C58 YopT-type domain-containing protein</fullName>
    </recommendedName>
</protein>
<dbReference type="Proteomes" id="UP001163255">
    <property type="component" value="Chromosome"/>
</dbReference>
<evidence type="ECO:0008006" key="3">
    <source>
        <dbReference type="Google" id="ProtNLM"/>
    </source>
</evidence>
<evidence type="ECO:0000313" key="1">
    <source>
        <dbReference type="EMBL" id="UYM16102.1"/>
    </source>
</evidence>
<reference evidence="1" key="1">
    <citation type="submission" date="2022-10" db="EMBL/GenBank/DDBJ databases">
        <title>Completed Genome Sequence of two octocoral isolated bacterium, Endozoicomonas euniceicola EF212T and Endozoicomonas gorgoniicola PS125T.</title>
        <authorList>
            <person name="Chiou Y.-J."/>
            <person name="Chen Y.-H."/>
        </authorList>
    </citation>
    <scope>NUCLEOTIDE SEQUENCE</scope>
    <source>
        <strain evidence="1">EF212</strain>
    </source>
</reference>
<dbReference type="Gene3D" id="3.90.70.20">
    <property type="match status" value="1"/>
</dbReference>
<sequence length="197" mass="21469">MTNTHSARVRWYGVWSGGRAYIKPSVRLGRTVGLCAATTVIWLKKSIASNDRGILSAAELGPEHLMAIVQGACGARSIPGCSKGNAVLPYILSLLQSQNLKARGGALGSGPIPPEMITQLLNRSGYTLLCFLPPVGNGHLVAIRYENQTLQMFDANQGLFQYSDESSFIQHMYGLFMREYSDMIGGKWGVFNVIPDM</sequence>
<gene>
    <name evidence="1" type="ORF">NX720_25430</name>
</gene>
<keyword evidence="2" id="KW-1185">Reference proteome</keyword>